<dbReference type="EMBL" id="FNPZ01000002">
    <property type="protein sequence ID" value="SDZ15704.1"/>
    <property type="molecule type" value="Genomic_DNA"/>
</dbReference>
<gene>
    <name evidence="1" type="ORF">SAMN05216554_2683</name>
</gene>
<dbReference type="Proteomes" id="UP000198891">
    <property type="component" value="Unassembled WGS sequence"/>
</dbReference>
<evidence type="ECO:0000313" key="2">
    <source>
        <dbReference type="Proteomes" id="UP000198891"/>
    </source>
</evidence>
<dbReference type="RefSeq" id="WP_092554464.1">
    <property type="nucleotide sequence ID" value="NZ_FNPZ01000002.1"/>
</dbReference>
<evidence type="ECO:0000313" key="1">
    <source>
        <dbReference type="EMBL" id="SDZ15704.1"/>
    </source>
</evidence>
<name>A0A1H3QQ75_9MICO</name>
<reference evidence="1 2" key="1">
    <citation type="submission" date="2016-10" db="EMBL/GenBank/DDBJ databases">
        <authorList>
            <person name="de Groot N.N."/>
        </authorList>
    </citation>
    <scope>NUCLEOTIDE SEQUENCE [LARGE SCALE GENOMIC DNA]</scope>
    <source>
        <strain evidence="1 2">CGMCC 4.3491</strain>
    </source>
</reference>
<dbReference type="OrthoDB" id="9904776at2"/>
<evidence type="ECO:0008006" key="3">
    <source>
        <dbReference type="Google" id="ProtNLM"/>
    </source>
</evidence>
<proteinExistence type="predicted"/>
<sequence>MPATKTKKLIGFTEEQVALIDELATRQGTTFTAIVSDAVNEYTSVRANAKDQILDRLLIEHGDVIDRLSRT</sequence>
<protein>
    <recommendedName>
        <fullName evidence="3">Ribbon-helix-helix protein, copG family</fullName>
    </recommendedName>
</protein>
<accession>A0A1H3QQ75</accession>
<keyword evidence="2" id="KW-1185">Reference proteome</keyword>
<organism evidence="1 2">
    <name type="scientific">Herbiconiux ginsengi</name>
    <dbReference type="NCBI Taxonomy" id="381665"/>
    <lineage>
        <taxon>Bacteria</taxon>
        <taxon>Bacillati</taxon>
        <taxon>Actinomycetota</taxon>
        <taxon>Actinomycetes</taxon>
        <taxon>Micrococcales</taxon>
        <taxon>Microbacteriaceae</taxon>
        <taxon>Herbiconiux</taxon>
    </lineage>
</organism>
<dbReference type="AlphaFoldDB" id="A0A1H3QQ75"/>